<dbReference type="Gene3D" id="3.30.465.10">
    <property type="match status" value="1"/>
</dbReference>
<evidence type="ECO:0000256" key="5">
    <source>
        <dbReference type="ARBA" id="ARBA00022737"/>
    </source>
</evidence>
<evidence type="ECO:0000256" key="10">
    <source>
        <dbReference type="PROSITE-ProRule" id="PRU01193"/>
    </source>
</evidence>
<dbReference type="Pfam" id="PF03471">
    <property type="entry name" value="CorC_HlyC"/>
    <property type="match status" value="1"/>
</dbReference>
<dbReference type="PANTHER" id="PTHR43099:SF2">
    <property type="entry name" value="UPF0053 PROTEIN YRKA"/>
    <property type="match status" value="1"/>
</dbReference>
<evidence type="ECO:0000256" key="11">
    <source>
        <dbReference type="SAM" id="Phobius"/>
    </source>
</evidence>
<dbReference type="CDD" id="cd04590">
    <property type="entry name" value="CBS_pair_CorC_HlyC_assoc"/>
    <property type="match status" value="1"/>
</dbReference>
<dbReference type="Proteomes" id="UP000196877">
    <property type="component" value="Chromosome"/>
</dbReference>
<keyword evidence="7 9" id="KW-0129">CBS domain</keyword>
<keyword evidence="8 10" id="KW-0472">Membrane</keyword>
<comment type="subcellular location">
    <subcellularLocation>
        <location evidence="1">Cell membrane</location>
        <topology evidence="1">Multi-pass membrane protein</topology>
    </subcellularLocation>
</comment>
<dbReference type="InterPro" id="IPR000644">
    <property type="entry name" value="CBS_dom"/>
</dbReference>
<feature type="transmembrane region" description="Helical" evidence="11">
    <location>
        <begin position="59"/>
        <end position="78"/>
    </location>
</feature>
<dbReference type="GeneID" id="92852243"/>
<protein>
    <submittedName>
        <fullName evidence="14">UPF0053 protein YhdT</fullName>
    </submittedName>
</protein>
<dbReference type="RefSeq" id="WP_006636635.1">
    <property type="nucleotide sequence ID" value="NZ_BORD01000002.1"/>
</dbReference>
<dbReference type="SUPFAM" id="SSF56176">
    <property type="entry name" value="FAD-binding/transporter-associated domain-like"/>
    <property type="match status" value="1"/>
</dbReference>
<dbReference type="Gene3D" id="3.10.580.10">
    <property type="entry name" value="CBS-domain"/>
    <property type="match status" value="1"/>
</dbReference>
<evidence type="ECO:0000313" key="15">
    <source>
        <dbReference type="Proteomes" id="UP000196877"/>
    </source>
</evidence>
<keyword evidence="6 10" id="KW-1133">Transmembrane helix</keyword>
<dbReference type="EMBL" id="CP021920">
    <property type="protein sequence ID" value="ASB90312.1"/>
    <property type="molecule type" value="Genomic_DNA"/>
</dbReference>
<gene>
    <name evidence="14" type="ORF">S101395_03806</name>
</gene>
<evidence type="ECO:0000256" key="3">
    <source>
        <dbReference type="ARBA" id="ARBA00022475"/>
    </source>
</evidence>
<dbReference type="PROSITE" id="PS51371">
    <property type="entry name" value="CBS"/>
    <property type="match status" value="2"/>
</dbReference>
<dbReference type="SUPFAM" id="SSF54631">
    <property type="entry name" value="CBS-domain pair"/>
    <property type="match status" value="1"/>
</dbReference>
<evidence type="ECO:0000259" key="12">
    <source>
        <dbReference type="PROSITE" id="PS51371"/>
    </source>
</evidence>
<feature type="transmembrane region" description="Helical" evidence="11">
    <location>
        <begin position="98"/>
        <end position="123"/>
    </location>
</feature>
<feature type="domain" description="CNNM transmembrane" evidence="13">
    <location>
        <begin position="1"/>
        <end position="202"/>
    </location>
</feature>
<dbReference type="InterPro" id="IPR016169">
    <property type="entry name" value="FAD-bd_PCMH_sub2"/>
</dbReference>
<dbReference type="PROSITE" id="PS51846">
    <property type="entry name" value="CNNM"/>
    <property type="match status" value="1"/>
</dbReference>
<dbReference type="InterPro" id="IPR051676">
    <property type="entry name" value="UPF0053_domain"/>
</dbReference>
<dbReference type="InterPro" id="IPR005170">
    <property type="entry name" value="Transptr-assoc_dom"/>
</dbReference>
<proteinExistence type="inferred from homology"/>
<keyword evidence="3" id="KW-1003">Cell membrane</keyword>
<comment type="similarity">
    <text evidence="2">Belongs to the UPF0053 family.</text>
</comment>
<dbReference type="InterPro" id="IPR046342">
    <property type="entry name" value="CBS_dom_sf"/>
</dbReference>
<dbReference type="InterPro" id="IPR044751">
    <property type="entry name" value="Ion_transp-like_CBS"/>
</dbReference>
<sequence>MDDIVSLMIIGVLIALTAFFVASEFAIVRVRSSRIDQLITEGNKKAVRAKQVISDLDEYLSACQLGITITALGLGWMGEPTLRKVLHPLFESLDVPVSISQALSVVIAFCVITFLNVVVGELAPKTIAIQKAEQMTLWLSGPLYFFHMAMFPFIWILNASARVLTGLFGLRPASEKDESHSEEELRILLSESYKSGEINPSEYKYVNKIFEFDNRIAKEIMVPRTEIASLSADMPIDEALAVMLKEKYTRWPVYQGDKDHVIGMINTKQLFTDMLFMSEAEKKRLSLKAYVRPVIEVIETVPVQKLLIKMQRDRIHMAILTDEYGGTSGLVTTEDILEQIVGDIRDEFDEDELPLIQKVSDHEYVMDGKVRIDQVNELFEDVIEEDEVDTVGGLVLKENIDIREGQAVHVGSYTITVLEMEGRLIKHVEIKQEQTTEHVELAPADPVMINEVTLSEK</sequence>
<accession>A0ABN5AHW2</accession>
<evidence type="ECO:0000256" key="9">
    <source>
        <dbReference type="PROSITE-ProRule" id="PRU00703"/>
    </source>
</evidence>
<feature type="transmembrane region" description="Helical" evidence="11">
    <location>
        <begin position="135"/>
        <end position="157"/>
    </location>
</feature>
<evidence type="ECO:0000256" key="8">
    <source>
        <dbReference type="ARBA" id="ARBA00023136"/>
    </source>
</evidence>
<feature type="domain" description="CBS" evidence="12">
    <location>
        <begin position="290"/>
        <end position="347"/>
    </location>
</feature>
<dbReference type="PANTHER" id="PTHR43099">
    <property type="entry name" value="UPF0053 PROTEIN YRKA"/>
    <property type="match status" value="1"/>
</dbReference>
<evidence type="ECO:0000256" key="7">
    <source>
        <dbReference type="ARBA" id="ARBA00023122"/>
    </source>
</evidence>
<keyword evidence="15" id="KW-1185">Reference proteome</keyword>
<keyword evidence="4 10" id="KW-0812">Transmembrane</keyword>
<organism evidence="14 15">
    <name type="scientific">Bacillus sonorensis</name>
    <dbReference type="NCBI Taxonomy" id="119858"/>
    <lineage>
        <taxon>Bacteria</taxon>
        <taxon>Bacillati</taxon>
        <taxon>Bacillota</taxon>
        <taxon>Bacilli</taxon>
        <taxon>Bacillales</taxon>
        <taxon>Bacillaceae</taxon>
        <taxon>Bacillus</taxon>
    </lineage>
</organism>
<dbReference type="Pfam" id="PF00571">
    <property type="entry name" value="CBS"/>
    <property type="match status" value="2"/>
</dbReference>
<evidence type="ECO:0000256" key="6">
    <source>
        <dbReference type="ARBA" id="ARBA00022989"/>
    </source>
</evidence>
<dbReference type="Pfam" id="PF01595">
    <property type="entry name" value="CNNM"/>
    <property type="match status" value="1"/>
</dbReference>
<feature type="domain" description="CBS" evidence="12">
    <location>
        <begin position="221"/>
        <end position="281"/>
    </location>
</feature>
<dbReference type="InterPro" id="IPR002550">
    <property type="entry name" value="CNNM"/>
</dbReference>
<evidence type="ECO:0000259" key="13">
    <source>
        <dbReference type="PROSITE" id="PS51846"/>
    </source>
</evidence>
<evidence type="ECO:0000256" key="2">
    <source>
        <dbReference type="ARBA" id="ARBA00006337"/>
    </source>
</evidence>
<evidence type="ECO:0000256" key="4">
    <source>
        <dbReference type="ARBA" id="ARBA00022692"/>
    </source>
</evidence>
<name>A0ABN5AHW2_9BACI</name>
<evidence type="ECO:0000256" key="1">
    <source>
        <dbReference type="ARBA" id="ARBA00004651"/>
    </source>
</evidence>
<reference evidence="14 15" key="1">
    <citation type="submission" date="2017-06" db="EMBL/GenBank/DDBJ databases">
        <title>Genome sequence of Bacillus sonorensis strain SRCM101395.</title>
        <authorList>
            <person name="Cho S.H."/>
        </authorList>
    </citation>
    <scope>NUCLEOTIDE SEQUENCE [LARGE SCALE GENOMIC DNA]</scope>
    <source>
        <strain evidence="14 15">SRCM101395</strain>
    </source>
</reference>
<feature type="transmembrane region" description="Helical" evidence="11">
    <location>
        <begin position="6"/>
        <end position="28"/>
    </location>
</feature>
<evidence type="ECO:0000313" key="14">
    <source>
        <dbReference type="EMBL" id="ASB90312.1"/>
    </source>
</evidence>
<dbReference type="InterPro" id="IPR036318">
    <property type="entry name" value="FAD-bd_PCMH-like_sf"/>
</dbReference>
<keyword evidence="5" id="KW-0677">Repeat</keyword>
<dbReference type="SMART" id="SM01091">
    <property type="entry name" value="CorC_HlyC"/>
    <property type="match status" value="1"/>
</dbReference>